<evidence type="ECO:0000313" key="4">
    <source>
        <dbReference type="Proteomes" id="UP000002630"/>
    </source>
</evidence>
<evidence type="ECO:0000313" key="3">
    <source>
        <dbReference type="EMBL" id="CBN78517.1"/>
    </source>
</evidence>
<dbReference type="Pfam" id="PF13602">
    <property type="entry name" value="ADH_zinc_N_2"/>
    <property type="match status" value="1"/>
</dbReference>
<accession>D8LDW0</accession>
<dbReference type="PANTHER" id="PTHR11695:SF294">
    <property type="entry name" value="RETICULON-4-INTERACTING PROTEIN 1, MITOCHONDRIAL"/>
    <property type="match status" value="1"/>
</dbReference>
<dbReference type="InterPro" id="IPR050700">
    <property type="entry name" value="YIM1/Zinc_Alcohol_DH_Fams"/>
</dbReference>
<reference evidence="3 4" key="1">
    <citation type="journal article" date="2010" name="Nature">
        <title>The Ectocarpus genome and the independent evolution of multicellularity in brown algae.</title>
        <authorList>
            <person name="Cock J.M."/>
            <person name="Sterck L."/>
            <person name="Rouze P."/>
            <person name="Scornet D."/>
            <person name="Allen A.E."/>
            <person name="Amoutzias G."/>
            <person name="Anthouard V."/>
            <person name="Artiguenave F."/>
            <person name="Aury J.M."/>
            <person name="Badger J.H."/>
            <person name="Beszteri B."/>
            <person name="Billiau K."/>
            <person name="Bonnet E."/>
            <person name="Bothwell J.H."/>
            <person name="Bowler C."/>
            <person name="Boyen C."/>
            <person name="Brownlee C."/>
            <person name="Carrano C.J."/>
            <person name="Charrier B."/>
            <person name="Cho G.Y."/>
            <person name="Coelho S.M."/>
            <person name="Collen J."/>
            <person name="Corre E."/>
            <person name="Da Silva C."/>
            <person name="Delage L."/>
            <person name="Delaroque N."/>
            <person name="Dittami S.M."/>
            <person name="Doulbeau S."/>
            <person name="Elias M."/>
            <person name="Farnham G."/>
            <person name="Gachon C.M."/>
            <person name="Gschloessl B."/>
            <person name="Heesch S."/>
            <person name="Jabbari K."/>
            <person name="Jubin C."/>
            <person name="Kawai H."/>
            <person name="Kimura K."/>
            <person name="Kloareg B."/>
            <person name="Kupper F.C."/>
            <person name="Lang D."/>
            <person name="Le Bail A."/>
            <person name="Leblanc C."/>
            <person name="Lerouge P."/>
            <person name="Lohr M."/>
            <person name="Lopez P.J."/>
            <person name="Martens C."/>
            <person name="Maumus F."/>
            <person name="Michel G."/>
            <person name="Miranda-Saavedra D."/>
            <person name="Morales J."/>
            <person name="Moreau H."/>
            <person name="Motomura T."/>
            <person name="Nagasato C."/>
            <person name="Napoli C.A."/>
            <person name="Nelson D.R."/>
            <person name="Nyvall-Collen P."/>
            <person name="Peters A.F."/>
            <person name="Pommier C."/>
            <person name="Potin P."/>
            <person name="Poulain J."/>
            <person name="Quesneville H."/>
            <person name="Read B."/>
            <person name="Rensing S.A."/>
            <person name="Ritter A."/>
            <person name="Rousvoal S."/>
            <person name="Samanta M."/>
            <person name="Samson G."/>
            <person name="Schroeder D.C."/>
            <person name="Segurens B."/>
            <person name="Strittmatter M."/>
            <person name="Tonon T."/>
            <person name="Tregear J.W."/>
            <person name="Valentin K."/>
            <person name="von Dassow P."/>
            <person name="Yamagishi T."/>
            <person name="Van de Peer Y."/>
            <person name="Wincker P."/>
        </authorList>
    </citation>
    <scope>NUCLEOTIDE SEQUENCE [LARGE SCALE GENOMIC DNA]</scope>
    <source>
        <strain evidence="4">Ec32 / CCAP1310/4</strain>
    </source>
</reference>
<dbReference type="InParanoid" id="D8LDW0"/>
<dbReference type="GO" id="GO:0005739">
    <property type="term" value="C:mitochondrion"/>
    <property type="evidence" value="ECO:0007669"/>
    <property type="project" value="TreeGrafter"/>
</dbReference>
<dbReference type="SUPFAM" id="SSF51735">
    <property type="entry name" value="NAD(P)-binding Rossmann-fold domains"/>
    <property type="match status" value="1"/>
</dbReference>
<dbReference type="EMBL" id="FN647912">
    <property type="protein sequence ID" value="CBN78517.1"/>
    <property type="molecule type" value="Genomic_DNA"/>
</dbReference>
<dbReference type="Pfam" id="PF08240">
    <property type="entry name" value="ADH_N"/>
    <property type="match status" value="1"/>
</dbReference>
<dbReference type="GO" id="GO:0008270">
    <property type="term" value="F:zinc ion binding"/>
    <property type="evidence" value="ECO:0007669"/>
    <property type="project" value="InterPro"/>
</dbReference>
<dbReference type="SUPFAM" id="SSF50129">
    <property type="entry name" value="GroES-like"/>
    <property type="match status" value="1"/>
</dbReference>
<dbReference type="InterPro" id="IPR020843">
    <property type="entry name" value="ER"/>
</dbReference>
<dbReference type="PANTHER" id="PTHR11695">
    <property type="entry name" value="ALCOHOL DEHYDROGENASE RELATED"/>
    <property type="match status" value="1"/>
</dbReference>
<dbReference type="Gene3D" id="3.90.180.10">
    <property type="entry name" value="Medium-chain alcohol dehydrogenases, catalytic domain"/>
    <property type="match status" value="1"/>
</dbReference>
<keyword evidence="4" id="KW-1185">Reference proteome</keyword>
<dbReference type="EMBL" id="FN649731">
    <property type="protein sequence ID" value="CBN78517.1"/>
    <property type="molecule type" value="Genomic_DNA"/>
</dbReference>
<dbReference type="Proteomes" id="UP000002630">
    <property type="component" value="Linkage Group LG06"/>
</dbReference>
<dbReference type="InterPro" id="IPR013154">
    <property type="entry name" value="ADH-like_N"/>
</dbReference>
<proteinExistence type="predicted"/>
<dbReference type="InterPro" id="IPR011032">
    <property type="entry name" value="GroES-like_sf"/>
</dbReference>
<name>D8LDW0_ECTSI</name>
<dbReference type="GO" id="GO:0016491">
    <property type="term" value="F:oxidoreductase activity"/>
    <property type="evidence" value="ECO:0007669"/>
    <property type="project" value="UniProtKB-KW"/>
</dbReference>
<dbReference type="Gene3D" id="3.40.50.720">
    <property type="entry name" value="NAD(P)-binding Rossmann-like Domain"/>
    <property type="match status" value="1"/>
</dbReference>
<organism evidence="3 4">
    <name type="scientific">Ectocarpus siliculosus</name>
    <name type="common">Brown alga</name>
    <name type="synonym">Conferva siliculosa</name>
    <dbReference type="NCBI Taxonomy" id="2880"/>
    <lineage>
        <taxon>Eukaryota</taxon>
        <taxon>Sar</taxon>
        <taxon>Stramenopiles</taxon>
        <taxon>Ochrophyta</taxon>
        <taxon>PX clade</taxon>
        <taxon>Phaeophyceae</taxon>
        <taxon>Ectocarpales</taxon>
        <taxon>Ectocarpaceae</taxon>
        <taxon>Ectocarpus</taxon>
    </lineage>
</organism>
<evidence type="ECO:0000259" key="2">
    <source>
        <dbReference type="SMART" id="SM00829"/>
    </source>
</evidence>
<dbReference type="CDD" id="cd08267">
    <property type="entry name" value="MDR1"/>
    <property type="match status" value="1"/>
</dbReference>
<dbReference type="OMA" id="MLIRTHA"/>
<dbReference type="InterPro" id="IPR002364">
    <property type="entry name" value="Quin_OxRdtase/zeta-crystal_CS"/>
</dbReference>
<dbReference type="eggNOG" id="KOG1198">
    <property type="taxonomic scope" value="Eukaryota"/>
</dbReference>
<dbReference type="AlphaFoldDB" id="D8LDW0"/>
<dbReference type="PROSITE" id="PS01162">
    <property type="entry name" value="QOR_ZETA_CRYSTAL"/>
    <property type="match status" value="1"/>
</dbReference>
<dbReference type="STRING" id="2880.D8LDW0"/>
<evidence type="ECO:0000256" key="1">
    <source>
        <dbReference type="ARBA" id="ARBA00023002"/>
    </source>
</evidence>
<sequence>MTMRAALCSSYGPVDEVLSVVEDAPRPTFDPAGKASRGYALVRVQATALAPGDVRVLSGRTAEIQGPPSLPYVPGGADLCGVVEAVADGETYLKVGDNVVSQFDRNWGGLAEYALAKSSQCARNPPAGLSPAEVAATASSGASAVVISRHVKRGDRVLVIGGSGGVGTFLVQLARAKGASYVAAVSTQTELMAELGADKSIDYREEDVWASSEFQAEAGKFDVVFDLVEKGWDRVTSKGGRAKPIVKTGWRGGRFVTTVPPCGKWFDGHSMWQVVRVFMLPVLGKIIGTSLWPWGRPRYKFVFGLGIDAKRTQFAELFALIEAGDVRVVLDGGRPRPFTTEEVRAAFKLQESGHAHGKVVVQPLAGVKLPRGLLMLTLGEAFNQPLDRVEFSNGLQMPALGRFFDQSLCEVNLPGGLQQLAFGRGFNQPISDVVWPQGASKNHFQPRV</sequence>
<dbReference type="SMART" id="SM00829">
    <property type="entry name" value="PKS_ER"/>
    <property type="match status" value="1"/>
</dbReference>
<protein>
    <submittedName>
        <fullName evidence="3">Quinone oxidoreductase-like protein At1g23740, chloroplast</fullName>
    </submittedName>
</protein>
<keyword evidence="1" id="KW-0560">Oxidoreductase</keyword>
<gene>
    <name evidence="3" type="ORF">Esi_0126_0083</name>
</gene>
<dbReference type="OrthoDB" id="201656at2759"/>
<dbReference type="InterPro" id="IPR036291">
    <property type="entry name" value="NAD(P)-bd_dom_sf"/>
</dbReference>
<feature type="domain" description="Enoyl reductase (ER)" evidence="2">
    <location>
        <begin position="19"/>
        <end position="361"/>
    </location>
</feature>